<organism evidence="4 5">
    <name type="scientific">Paratissierella segnis</name>
    <dbReference type="NCBI Taxonomy" id="2763679"/>
    <lineage>
        <taxon>Bacteria</taxon>
        <taxon>Bacillati</taxon>
        <taxon>Bacillota</taxon>
        <taxon>Tissierellia</taxon>
        <taxon>Tissierellales</taxon>
        <taxon>Tissierellaceae</taxon>
        <taxon>Paratissierella</taxon>
    </lineage>
</organism>
<dbReference type="PANTHER" id="PTHR43479:SF7">
    <property type="entry name" value="TETR-FAMILY TRANSCRIPTIONAL REGULATOR"/>
    <property type="match status" value="1"/>
</dbReference>
<feature type="DNA-binding region" description="H-T-H motif" evidence="2">
    <location>
        <begin position="31"/>
        <end position="50"/>
    </location>
</feature>
<proteinExistence type="predicted"/>
<dbReference type="InterPro" id="IPR001647">
    <property type="entry name" value="HTH_TetR"/>
</dbReference>
<dbReference type="PANTHER" id="PTHR43479">
    <property type="entry name" value="ACREF/ENVCD OPERON REPRESSOR-RELATED"/>
    <property type="match status" value="1"/>
</dbReference>
<dbReference type="PRINTS" id="PR00455">
    <property type="entry name" value="HTHTETR"/>
</dbReference>
<evidence type="ECO:0000313" key="4">
    <source>
        <dbReference type="EMBL" id="MBC8586795.1"/>
    </source>
</evidence>
<name>A0A926EV53_9FIRM</name>
<evidence type="ECO:0000256" key="1">
    <source>
        <dbReference type="ARBA" id="ARBA00023125"/>
    </source>
</evidence>
<dbReference type="GO" id="GO:0003677">
    <property type="term" value="F:DNA binding"/>
    <property type="evidence" value="ECO:0007669"/>
    <property type="project" value="UniProtKB-UniRule"/>
</dbReference>
<evidence type="ECO:0000259" key="3">
    <source>
        <dbReference type="PROSITE" id="PS50977"/>
    </source>
</evidence>
<dbReference type="PROSITE" id="PS50977">
    <property type="entry name" value="HTH_TETR_2"/>
    <property type="match status" value="1"/>
</dbReference>
<dbReference type="Gene3D" id="1.10.357.10">
    <property type="entry name" value="Tetracycline Repressor, domain 2"/>
    <property type="match status" value="1"/>
</dbReference>
<sequence>MVNMSGSLVTKQALANSLKELMNERSFSKISVKDIVEKCGMNRKSFYYHFKDKYDLVNWIYYTEFVAEFQDEDYLSHWEIIEKICEFLYKNKSFYSNVLEVRGQNSFYEYFGEILASIIAVQFEDIFEDSEYKKFYITFFVDAIRTSITKWLLEGGEIPPKTYTYLLKNVATGVVLKVNEDMEYSN</sequence>
<dbReference type="EMBL" id="JACRTG010000003">
    <property type="protein sequence ID" value="MBC8586795.1"/>
    <property type="molecule type" value="Genomic_DNA"/>
</dbReference>
<dbReference type="Proteomes" id="UP000601171">
    <property type="component" value="Unassembled WGS sequence"/>
</dbReference>
<accession>A0A926EV53</accession>
<keyword evidence="5" id="KW-1185">Reference proteome</keyword>
<dbReference type="InterPro" id="IPR009057">
    <property type="entry name" value="Homeodomain-like_sf"/>
</dbReference>
<dbReference type="InterPro" id="IPR050624">
    <property type="entry name" value="HTH-type_Tx_Regulator"/>
</dbReference>
<evidence type="ECO:0000256" key="2">
    <source>
        <dbReference type="PROSITE-ProRule" id="PRU00335"/>
    </source>
</evidence>
<comment type="caution">
    <text evidence="4">The sequence shown here is derived from an EMBL/GenBank/DDBJ whole genome shotgun (WGS) entry which is preliminary data.</text>
</comment>
<keyword evidence="1 2" id="KW-0238">DNA-binding</keyword>
<dbReference type="Pfam" id="PF00440">
    <property type="entry name" value="TetR_N"/>
    <property type="match status" value="1"/>
</dbReference>
<feature type="domain" description="HTH tetR-type" evidence="3">
    <location>
        <begin position="8"/>
        <end position="68"/>
    </location>
</feature>
<reference evidence="4" key="1">
    <citation type="submission" date="2020-08" db="EMBL/GenBank/DDBJ databases">
        <title>Genome public.</title>
        <authorList>
            <person name="Liu C."/>
            <person name="Sun Q."/>
        </authorList>
    </citation>
    <scope>NUCLEOTIDE SEQUENCE</scope>
    <source>
        <strain evidence="4">BX21</strain>
    </source>
</reference>
<dbReference type="AlphaFoldDB" id="A0A926EV53"/>
<dbReference type="RefSeq" id="WP_262428259.1">
    <property type="nucleotide sequence ID" value="NZ_JACRTG010000003.1"/>
</dbReference>
<gene>
    <name evidence="4" type="ORF">H8707_00890</name>
</gene>
<protein>
    <submittedName>
        <fullName evidence="4">TetR/AcrR family transcriptional regulator C-terminal domain-containing protein</fullName>
    </submittedName>
</protein>
<dbReference type="InterPro" id="IPR039532">
    <property type="entry name" value="TetR_C_Firmicutes"/>
</dbReference>
<evidence type="ECO:0000313" key="5">
    <source>
        <dbReference type="Proteomes" id="UP000601171"/>
    </source>
</evidence>
<dbReference type="Pfam" id="PF14278">
    <property type="entry name" value="TetR_C_8"/>
    <property type="match status" value="1"/>
</dbReference>
<dbReference type="SUPFAM" id="SSF46689">
    <property type="entry name" value="Homeodomain-like"/>
    <property type="match status" value="1"/>
</dbReference>